<dbReference type="NCBIfam" id="TIGR03635">
    <property type="entry name" value="uS17_bact"/>
    <property type="match status" value="1"/>
</dbReference>
<dbReference type="InterPro" id="IPR019979">
    <property type="entry name" value="Ribosomal_uS17_CS"/>
</dbReference>
<dbReference type="PRINTS" id="PR00973">
    <property type="entry name" value="RIBOSOMALS17"/>
</dbReference>
<dbReference type="InterPro" id="IPR000266">
    <property type="entry name" value="Ribosomal_uS17"/>
</dbReference>
<sequence>MSDKARTMQGRVISNKMDKSITVAISRQVKHPIYGKYIKRTTKIHAHDETNQCNEGDVVTISQCRPLSKTKSWTLVEVVTKA</sequence>
<keyword evidence="5 6" id="KW-0687">Ribonucleoprotein</keyword>
<proteinExistence type="inferred from homology"/>
<keyword evidence="4 6" id="KW-0689">Ribosomal protein</keyword>
<dbReference type="PROSITE" id="PS00056">
    <property type="entry name" value="RIBOSOMAL_S17"/>
    <property type="match status" value="1"/>
</dbReference>
<keyword evidence="3 6" id="KW-0694">RNA-binding</keyword>
<comment type="subunit">
    <text evidence="6">Part of the 30S ribosomal subunit.</text>
</comment>
<comment type="similarity">
    <text evidence="1 6 7">Belongs to the universal ribosomal protein uS17 family.</text>
</comment>
<gene>
    <name evidence="6 8" type="primary">rpsQ</name>
    <name evidence="8" type="ORF">L2737_21515</name>
</gene>
<dbReference type="GO" id="GO:0005840">
    <property type="term" value="C:ribosome"/>
    <property type="evidence" value="ECO:0007669"/>
    <property type="project" value="UniProtKB-KW"/>
</dbReference>
<dbReference type="EMBL" id="JAKIKU010000021">
    <property type="protein sequence ID" value="MCL1047881.1"/>
    <property type="molecule type" value="Genomic_DNA"/>
</dbReference>
<dbReference type="InterPro" id="IPR012340">
    <property type="entry name" value="NA-bd_OB-fold"/>
</dbReference>
<evidence type="ECO:0000256" key="2">
    <source>
        <dbReference type="ARBA" id="ARBA00022730"/>
    </source>
</evidence>
<reference evidence="8 9" key="1">
    <citation type="submission" date="2022-01" db="EMBL/GenBank/DDBJ databases">
        <title>Whole genome-based taxonomy of the Shewanellaceae.</title>
        <authorList>
            <person name="Martin-Rodriguez A.J."/>
        </authorList>
    </citation>
    <scope>NUCLEOTIDE SEQUENCE [LARGE SCALE GENOMIC DNA]</scope>
    <source>
        <strain evidence="8 9">DSM 24955</strain>
    </source>
</reference>
<dbReference type="HAMAP" id="MF_01345_B">
    <property type="entry name" value="Ribosomal_uS17_B"/>
    <property type="match status" value="1"/>
</dbReference>
<evidence type="ECO:0000256" key="6">
    <source>
        <dbReference type="HAMAP-Rule" id="MF_01345"/>
    </source>
</evidence>
<keyword evidence="2 6" id="KW-0699">rRNA-binding</keyword>
<dbReference type="InterPro" id="IPR019984">
    <property type="entry name" value="Ribosomal_uS17_bact/chlr"/>
</dbReference>
<evidence type="ECO:0000256" key="1">
    <source>
        <dbReference type="ARBA" id="ARBA00010254"/>
    </source>
</evidence>
<dbReference type="PANTHER" id="PTHR10744:SF1">
    <property type="entry name" value="SMALL RIBOSOMAL SUBUNIT PROTEIN US17M"/>
    <property type="match status" value="1"/>
</dbReference>
<dbReference type="CDD" id="cd00364">
    <property type="entry name" value="Ribosomal_uS17"/>
    <property type="match status" value="1"/>
</dbReference>
<evidence type="ECO:0000313" key="8">
    <source>
        <dbReference type="EMBL" id="MCL1047881.1"/>
    </source>
</evidence>
<evidence type="ECO:0000256" key="5">
    <source>
        <dbReference type="ARBA" id="ARBA00023274"/>
    </source>
</evidence>
<dbReference type="Pfam" id="PF00366">
    <property type="entry name" value="Ribosomal_S17"/>
    <property type="match status" value="1"/>
</dbReference>
<comment type="function">
    <text evidence="6">One of the primary rRNA binding proteins, it binds specifically to the 5'-end of 16S ribosomal RNA.</text>
</comment>
<evidence type="ECO:0000256" key="4">
    <source>
        <dbReference type="ARBA" id="ARBA00022980"/>
    </source>
</evidence>
<evidence type="ECO:0000313" key="9">
    <source>
        <dbReference type="Proteomes" id="UP001202134"/>
    </source>
</evidence>
<protein>
    <recommendedName>
        <fullName evidence="6">Small ribosomal subunit protein uS17</fullName>
    </recommendedName>
</protein>
<dbReference type="PANTHER" id="PTHR10744">
    <property type="entry name" value="40S RIBOSOMAL PROTEIN S11 FAMILY MEMBER"/>
    <property type="match status" value="1"/>
</dbReference>
<dbReference type="NCBIfam" id="NF004123">
    <property type="entry name" value="PRK05610.1"/>
    <property type="match status" value="1"/>
</dbReference>
<dbReference type="RefSeq" id="WP_102529385.1">
    <property type="nucleotide sequence ID" value="NZ_JAKIKU010000021.1"/>
</dbReference>
<dbReference type="Gene3D" id="2.40.50.140">
    <property type="entry name" value="Nucleic acid-binding proteins"/>
    <property type="match status" value="1"/>
</dbReference>
<dbReference type="Proteomes" id="UP001202134">
    <property type="component" value="Unassembled WGS sequence"/>
</dbReference>
<accession>A0ABT0KVL0</accession>
<dbReference type="SUPFAM" id="SSF50249">
    <property type="entry name" value="Nucleic acid-binding proteins"/>
    <property type="match status" value="1"/>
</dbReference>
<organism evidence="8 9">
    <name type="scientific">Shewanella electrodiphila</name>
    <dbReference type="NCBI Taxonomy" id="934143"/>
    <lineage>
        <taxon>Bacteria</taxon>
        <taxon>Pseudomonadati</taxon>
        <taxon>Pseudomonadota</taxon>
        <taxon>Gammaproteobacteria</taxon>
        <taxon>Alteromonadales</taxon>
        <taxon>Shewanellaceae</taxon>
        <taxon>Shewanella</taxon>
    </lineage>
</organism>
<evidence type="ECO:0000256" key="7">
    <source>
        <dbReference type="RuleBase" id="RU003872"/>
    </source>
</evidence>
<keyword evidence="9" id="KW-1185">Reference proteome</keyword>
<evidence type="ECO:0000256" key="3">
    <source>
        <dbReference type="ARBA" id="ARBA00022884"/>
    </source>
</evidence>
<name>A0ABT0KVL0_9GAMM</name>
<comment type="caution">
    <text evidence="8">The sequence shown here is derived from an EMBL/GenBank/DDBJ whole genome shotgun (WGS) entry which is preliminary data.</text>
</comment>